<evidence type="ECO:0000313" key="1">
    <source>
        <dbReference type="EMBL" id="MBX72965.1"/>
    </source>
</evidence>
<protein>
    <submittedName>
        <fullName evidence="1">Uncharacterized protein</fullName>
    </submittedName>
</protein>
<accession>A0A2P2R153</accession>
<sequence>MKFELFFWKPKIVNFMFLF</sequence>
<organism evidence="1">
    <name type="scientific">Rhizophora mucronata</name>
    <name type="common">Asiatic mangrove</name>
    <dbReference type="NCBI Taxonomy" id="61149"/>
    <lineage>
        <taxon>Eukaryota</taxon>
        <taxon>Viridiplantae</taxon>
        <taxon>Streptophyta</taxon>
        <taxon>Embryophyta</taxon>
        <taxon>Tracheophyta</taxon>
        <taxon>Spermatophyta</taxon>
        <taxon>Magnoliopsida</taxon>
        <taxon>eudicotyledons</taxon>
        <taxon>Gunneridae</taxon>
        <taxon>Pentapetalae</taxon>
        <taxon>rosids</taxon>
        <taxon>fabids</taxon>
        <taxon>Malpighiales</taxon>
        <taxon>Rhizophoraceae</taxon>
        <taxon>Rhizophora</taxon>
    </lineage>
</organism>
<dbReference type="AlphaFoldDB" id="A0A2P2R153"/>
<dbReference type="EMBL" id="GGEC01092481">
    <property type="protein sequence ID" value="MBX72965.1"/>
    <property type="molecule type" value="Transcribed_RNA"/>
</dbReference>
<proteinExistence type="predicted"/>
<name>A0A2P2R153_RHIMU</name>
<reference evidence="1" key="1">
    <citation type="submission" date="2018-02" db="EMBL/GenBank/DDBJ databases">
        <title>Rhizophora mucronata_Transcriptome.</title>
        <authorList>
            <person name="Meera S.P."/>
            <person name="Sreeshan A."/>
            <person name="Augustine A."/>
        </authorList>
    </citation>
    <scope>NUCLEOTIDE SEQUENCE</scope>
    <source>
        <tissue evidence="1">Leaf</tissue>
    </source>
</reference>